<dbReference type="RefSeq" id="WP_007553696.1">
    <property type="nucleotide sequence ID" value="NZ_AENT01000001.1"/>
</dbReference>
<evidence type="ECO:0000313" key="11">
    <source>
        <dbReference type="Proteomes" id="UP000004594"/>
    </source>
</evidence>
<keyword evidence="3" id="KW-0813">Transport</keyword>
<name>E4L795_9FIRM</name>
<evidence type="ECO:0000259" key="9">
    <source>
        <dbReference type="PROSITE" id="PS50928"/>
    </source>
</evidence>
<dbReference type="EMBL" id="AENT01000001">
    <property type="protein sequence ID" value="EFR43356.1"/>
    <property type="molecule type" value="Genomic_DNA"/>
</dbReference>
<dbReference type="GO" id="GO:0035435">
    <property type="term" value="P:phosphate ion transmembrane transport"/>
    <property type="evidence" value="ECO:0007669"/>
    <property type="project" value="InterPro"/>
</dbReference>
<comment type="similarity">
    <text evidence="2 8">Belongs to the binding-protein-dependent transport system permease family. CysTW subfamily.</text>
</comment>
<feature type="transmembrane region" description="Helical" evidence="8">
    <location>
        <begin position="33"/>
        <end position="55"/>
    </location>
</feature>
<gene>
    <name evidence="10" type="primary">pstA</name>
    <name evidence="10" type="ORF">HMPREF9220_1243</name>
</gene>
<dbReference type="OrthoDB" id="9807065at2"/>
<keyword evidence="6 8" id="KW-1133">Transmembrane helix</keyword>
<dbReference type="eggNOG" id="COG0581">
    <property type="taxonomic scope" value="Bacteria"/>
</dbReference>
<dbReference type="CDD" id="cd06261">
    <property type="entry name" value="TM_PBP2"/>
    <property type="match status" value="1"/>
</dbReference>
<dbReference type="PANTHER" id="PTHR43470:SF4">
    <property type="entry name" value="ABC TRANSPORTER PERMEASE PROTEIN YQGI-RELATED"/>
    <property type="match status" value="1"/>
</dbReference>
<feature type="transmembrane region" description="Helical" evidence="8">
    <location>
        <begin position="122"/>
        <end position="142"/>
    </location>
</feature>
<comment type="caution">
    <text evidence="10">The sequence shown here is derived from an EMBL/GenBank/DDBJ whole genome shotgun (WGS) entry which is preliminary data.</text>
</comment>
<evidence type="ECO:0000256" key="7">
    <source>
        <dbReference type="ARBA" id="ARBA00023136"/>
    </source>
</evidence>
<dbReference type="SUPFAM" id="SSF161098">
    <property type="entry name" value="MetI-like"/>
    <property type="match status" value="1"/>
</dbReference>
<organism evidence="10 11">
    <name type="scientific">Dialister micraerophilus UPII 345-E</name>
    <dbReference type="NCBI Taxonomy" id="910314"/>
    <lineage>
        <taxon>Bacteria</taxon>
        <taxon>Bacillati</taxon>
        <taxon>Bacillota</taxon>
        <taxon>Negativicutes</taxon>
        <taxon>Veillonellales</taxon>
        <taxon>Veillonellaceae</taxon>
        <taxon>Dialister</taxon>
    </lineage>
</organism>
<evidence type="ECO:0000256" key="4">
    <source>
        <dbReference type="ARBA" id="ARBA00022475"/>
    </source>
</evidence>
<evidence type="ECO:0000256" key="3">
    <source>
        <dbReference type="ARBA" id="ARBA00022448"/>
    </source>
</evidence>
<dbReference type="NCBIfam" id="TIGR00974">
    <property type="entry name" value="3a0107s02c"/>
    <property type="match status" value="1"/>
</dbReference>
<protein>
    <recommendedName>
        <fullName evidence="8">Phosphate transport system permease protein PstA</fullName>
    </recommendedName>
</protein>
<dbReference type="Gene3D" id="1.10.3720.10">
    <property type="entry name" value="MetI-like"/>
    <property type="match status" value="1"/>
</dbReference>
<dbReference type="PANTHER" id="PTHR43470">
    <property type="entry name" value="PHOSPHATE TRANSPORT SYSTEM PERMEASE PROTEIN PSTA-RELATED"/>
    <property type="match status" value="1"/>
</dbReference>
<dbReference type="InterPro" id="IPR005672">
    <property type="entry name" value="Phosphate_PstA"/>
</dbReference>
<reference evidence="10 11" key="1">
    <citation type="submission" date="2010-11" db="EMBL/GenBank/DDBJ databases">
        <authorList>
            <person name="Durkin A.S."/>
            <person name="Madupu R."/>
            <person name="Torralba M."/>
            <person name="Gillis M."/>
            <person name="Methe B."/>
            <person name="Sutton G."/>
            <person name="Nelson K.E."/>
        </authorList>
    </citation>
    <scope>NUCLEOTIDE SEQUENCE [LARGE SCALE GENOMIC DNA]</scope>
    <source>
        <strain evidence="10 11">UPII 345-E</strain>
    </source>
</reference>
<proteinExistence type="inferred from homology"/>
<evidence type="ECO:0000256" key="8">
    <source>
        <dbReference type="RuleBase" id="RU363043"/>
    </source>
</evidence>
<evidence type="ECO:0000256" key="2">
    <source>
        <dbReference type="ARBA" id="ARBA00007069"/>
    </source>
</evidence>
<comment type="subcellular location">
    <subcellularLocation>
        <location evidence="1 8">Cell membrane</location>
        <topology evidence="1 8">Multi-pass membrane protein</topology>
    </subcellularLocation>
</comment>
<comment type="caution">
    <text evidence="8">Lacks conserved residue(s) required for the propagation of feature annotation.</text>
</comment>
<feature type="transmembrane region" description="Helical" evidence="8">
    <location>
        <begin position="148"/>
        <end position="168"/>
    </location>
</feature>
<keyword evidence="7 8" id="KW-0472">Membrane</keyword>
<dbReference type="Pfam" id="PF00528">
    <property type="entry name" value="BPD_transp_1"/>
    <property type="match status" value="1"/>
</dbReference>
<dbReference type="GO" id="GO:0005315">
    <property type="term" value="F:phosphate transmembrane transporter activity"/>
    <property type="evidence" value="ECO:0007669"/>
    <property type="project" value="InterPro"/>
</dbReference>
<evidence type="ECO:0000313" key="10">
    <source>
        <dbReference type="EMBL" id="EFR43356.1"/>
    </source>
</evidence>
<keyword evidence="5 8" id="KW-0812">Transmembrane</keyword>
<feature type="transmembrane region" description="Helical" evidence="8">
    <location>
        <begin position="276"/>
        <end position="297"/>
    </location>
</feature>
<feature type="transmembrane region" description="Helical" evidence="8">
    <location>
        <begin position="81"/>
        <end position="101"/>
    </location>
</feature>
<evidence type="ECO:0000256" key="5">
    <source>
        <dbReference type="ARBA" id="ARBA00022692"/>
    </source>
</evidence>
<feature type="domain" description="ABC transmembrane type-1" evidence="9">
    <location>
        <begin position="77"/>
        <end position="294"/>
    </location>
</feature>
<dbReference type="InterPro" id="IPR000515">
    <property type="entry name" value="MetI-like"/>
</dbReference>
<accession>E4L795</accession>
<sequence>MEETIGIYKTVHSEKIKIGNIKRNRITDHVATSIIKIFTGITVVVFALFLANVLYNGIKVFSPEILSFTEKGIGNQLFNTIYLLVLSLFVSVPIGIFSGIYMSEYVTSGKISSILKMAVETLSSLPSIVVGLFGYFAFVTYVGTQWNLLSGALTVSIFTIPLITATTYDACKEVPDNYKQGSFALGATRFETIRKVILPAASTRIMTGVILASGRVFGEAAALLYTAGMSTDFSWKVWNIASSQCPLNPLRPGETLALQVWASRMDGIGSGAYDTASAASAILVIMTIVFCLSANYISKYFSRKSEGSK</sequence>
<dbReference type="AlphaFoldDB" id="E4L795"/>
<dbReference type="InterPro" id="IPR035906">
    <property type="entry name" value="MetI-like_sf"/>
</dbReference>
<evidence type="ECO:0000256" key="6">
    <source>
        <dbReference type="ARBA" id="ARBA00022989"/>
    </source>
</evidence>
<evidence type="ECO:0000256" key="1">
    <source>
        <dbReference type="ARBA" id="ARBA00004651"/>
    </source>
</evidence>
<dbReference type="GO" id="GO:0005886">
    <property type="term" value="C:plasma membrane"/>
    <property type="evidence" value="ECO:0007669"/>
    <property type="project" value="UniProtKB-SubCell"/>
</dbReference>
<keyword evidence="4 8" id="KW-1003">Cell membrane</keyword>
<dbReference type="Proteomes" id="UP000004594">
    <property type="component" value="Unassembled WGS sequence"/>
</dbReference>
<dbReference type="PROSITE" id="PS50928">
    <property type="entry name" value="ABC_TM1"/>
    <property type="match status" value="1"/>
</dbReference>